<feature type="domain" description="SnoaL-like" evidence="1">
    <location>
        <begin position="9"/>
        <end position="95"/>
    </location>
</feature>
<evidence type="ECO:0000313" key="3">
    <source>
        <dbReference type="Proteomes" id="UP001208689"/>
    </source>
</evidence>
<dbReference type="InterPro" id="IPR032710">
    <property type="entry name" value="NTF2-like_dom_sf"/>
</dbReference>
<accession>A0ABY6HXG3</accession>
<dbReference type="Proteomes" id="UP001208689">
    <property type="component" value="Chromosome"/>
</dbReference>
<name>A0ABY6HXG3_9ARCH</name>
<evidence type="ECO:0000313" key="2">
    <source>
        <dbReference type="EMBL" id="UYP48218.1"/>
    </source>
</evidence>
<keyword evidence="3" id="KW-1185">Reference proteome</keyword>
<proteinExistence type="predicted"/>
<dbReference type="EMBL" id="CP104013">
    <property type="protein sequence ID" value="UYP48218.1"/>
    <property type="molecule type" value="Genomic_DNA"/>
</dbReference>
<dbReference type="Pfam" id="PF12680">
    <property type="entry name" value="SnoaL_2"/>
    <property type="match status" value="1"/>
</dbReference>
<protein>
    <recommendedName>
        <fullName evidence="1">SnoaL-like domain-containing protein</fullName>
    </recommendedName>
</protein>
<evidence type="ECO:0000259" key="1">
    <source>
        <dbReference type="Pfam" id="PF12680"/>
    </source>
</evidence>
<gene>
    <name evidence="2" type="ORF">NEF87_004503</name>
</gene>
<organism evidence="2 3">
    <name type="scientific">Candidatus Lokiarchaeum ossiferum</name>
    <dbReference type="NCBI Taxonomy" id="2951803"/>
    <lineage>
        <taxon>Archaea</taxon>
        <taxon>Promethearchaeati</taxon>
        <taxon>Promethearchaeota</taxon>
        <taxon>Promethearchaeia</taxon>
        <taxon>Promethearchaeales</taxon>
        <taxon>Promethearchaeaceae</taxon>
        <taxon>Candidatus Lokiarchaeum</taxon>
    </lineage>
</organism>
<dbReference type="SUPFAM" id="SSF54427">
    <property type="entry name" value="NTF2-like"/>
    <property type="match status" value="1"/>
</dbReference>
<dbReference type="Gene3D" id="3.10.450.50">
    <property type="match status" value="1"/>
</dbReference>
<reference evidence="2" key="1">
    <citation type="submission" date="2022-09" db="EMBL/GenBank/DDBJ databases">
        <title>Actin cytoskeleton and complex cell architecture in an #Asgard archaeon.</title>
        <authorList>
            <person name="Ponce Toledo R.I."/>
            <person name="Schleper C."/>
            <person name="Rodrigues Oliveira T."/>
            <person name="Wollweber F."/>
            <person name="Xu J."/>
            <person name="Rittmann S."/>
            <person name="Klingl A."/>
            <person name="Pilhofer M."/>
        </authorList>
    </citation>
    <scope>NUCLEOTIDE SEQUENCE</scope>
    <source>
        <strain evidence="2">B-35</strain>
    </source>
</reference>
<sequence>MDIKTIAENFDKALTERNIPSILKFFHENCEITTLNVPLKGKEGAQQWLKWLFEKTPQLDFEPVVIISEGNVFYEEFYAIVKLKNGQIIRSHQAETLIFEENKLKILKIFFNPLDFADIVAKDPISKRLIKIIQRKARKGLK</sequence>
<dbReference type="InterPro" id="IPR037401">
    <property type="entry name" value="SnoaL-like"/>
</dbReference>